<dbReference type="NCBIfam" id="TIGR01826">
    <property type="entry name" value="CofD_related"/>
    <property type="match status" value="1"/>
</dbReference>
<dbReference type="GO" id="GO:0043743">
    <property type="term" value="F:LPPG:FO 2-phospho-L-lactate transferase activity"/>
    <property type="evidence" value="ECO:0007669"/>
    <property type="project" value="InterPro"/>
</dbReference>
<dbReference type="AlphaFoldDB" id="A0A2M7TUS0"/>
<reference evidence="4" key="1">
    <citation type="submission" date="2017-09" db="EMBL/GenBank/DDBJ databases">
        <title>Depth-based differentiation of microbial function through sediment-hosted aquifers and enrichment of novel symbionts in the deep terrestrial subsurface.</title>
        <authorList>
            <person name="Probst A.J."/>
            <person name="Ladd B."/>
            <person name="Jarett J.K."/>
            <person name="Geller-Mcgrath D.E."/>
            <person name="Sieber C.M.K."/>
            <person name="Emerson J.B."/>
            <person name="Anantharaman K."/>
            <person name="Thomas B.C."/>
            <person name="Malmstrom R."/>
            <person name="Stieglmeier M."/>
            <person name="Klingl A."/>
            <person name="Woyke T."/>
            <person name="Ryan C.M."/>
            <person name="Banfield J.F."/>
        </authorList>
    </citation>
    <scope>NUCLEOTIDE SEQUENCE [LARGE SCALE GENOMIC DNA]</scope>
</reference>
<dbReference type="GO" id="GO:0008360">
    <property type="term" value="P:regulation of cell shape"/>
    <property type="evidence" value="ECO:0007669"/>
    <property type="project" value="UniProtKB-UniRule"/>
</dbReference>
<accession>A0A2M7TUS0</accession>
<comment type="caution">
    <text evidence="3">The sequence shown here is derived from an EMBL/GenBank/DDBJ whole genome shotgun (WGS) entry which is preliminary data.</text>
</comment>
<evidence type="ECO:0000256" key="2">
    <source>
        <dbReference type="HAMAP-Rule" id="MF_00973"/>
    </source>
</evidence>
<dbReference type="PANTHER" id="PTHR30135">
    <property type="entry name" value="UNCHARACTERIZED PROTEIN YVCK-RELATED"/>
    <property type="match status" value="1"/>
</dbReference>
<evidence type="ECO:0000256" key="1">
    <source>
        <dbReference type="ARBA" id="ARBA00022490"/>
    </source>
</evidence>
<comment type="function">
    <text evidence="2">Required for morphogenesis under gluconeogenic growth conditions.</text>
</comment>
<dbReference type="GO" id="GO:0005737">
    <property type="term" value="C:cytoplasm"/>
    <property type="evidence" value="ECO:0007669"/>
    <property type="project" value="UniProtKB-SubCell"/>
</dbReference>
<dbReference type="Gene3D" id="3.40.50.10680">
    <property type="entry name" value="CofD-like domains"/>
    <property type="match status" value="1"/>
</dbReference>
<dbReference type="EMBL" id="PFNX01000012">
    <property type="protein sequence ID" value="PIZ61307.1"/>
    <property type="molecule type" value="Genomic_DNA"/>
</dbReference>
<comment type="subcellular location">
    <subcellularLocation>
        <location evidence="2">Cytoplasm</location>
    </subcellularLocation>
</comment>
<dbReference type="InterPro" id="IPR002882">
    <property type="entry name" value="CofD"/>
</dbReference>
<dbReference type="InterPro" id="IPR038136">
    <property type="entry name" value="CofD-like_dom_sf"/>
</dbReference>
<dbReference type="Proteomes" id="UP000229336">
    <property type="component" value="Unassembled WGS sequence"/>
</dbReference>
<dbReference type="Pfam" id="PF01933">
    <property type="entry name" value="CofD"/>
    <property type="match status" value="1"/>
</dbReference>
<dbReference type="SUPFAM" id="SSF142338">
    <property type="entry name" value="CofD-like"/>
    <property type="match status" value="1"/>
</dbReference>
<evidence type="ECO:0000313" key="3">
    <source>
        <dbReference type="EMBL" id="PIZ61307.1"/>
    </source>
</evidence>
<evidence type="ECO:0000313" key="4">
    <source>
        <dbReference type="Proteomes" id="UP000229336"/>
    </source>
</evidence>
<organism evidence="3 4">
    <name type="scientific">Candidatus Shapirobacteria bacterium CG_4_10_14_0_2_um_filter_40_12</name>
    <dbReference type="NCBI Taxonomy" id="1974871"/>
    <lineage>
        <taxon>Bacteria</taxon>
        <taxon>Candidatus Shapironibacteriota</taxon>
    </lineage>
</organism>
<gene>
    <name evidence="3" type="ORF">COY20_00540</name>
</gene>
<proteinExistence type="inferred from homology"/>
<dbReference type="HAMAP" id="MF_00973">
    <property type="entry name" value="Gluconeogen_factor"/>
    <property type="match status" value="1"/>
</dbReference>
<keyword evidence="1 2" id="KW-0963">Cytoplasm</keyword>
<dbReference type="CDD" id="cd07187">
    <property type="entry name" value="YvcK_like"/>
    <property type="match status" value="1"/>
</dbReference>
<comment type="similarity">
    <text evidence="2">Belongs to the gluconeogenesis factor family.</text>
</comment>
<sequence>MPVWNKEDLICTIGGGTGTSVVLQALKKIPFLNLNAIISVSDSGGSTGRLRDEFGFLPVGDLRQALAAMASNSKNEWIRQLLLYRFEKGEGLQGHNLGNLILTALQDMSGSTVSALDIASKIFQLRGSVIPVTTQDIQIIIKYIDGSVEVGEKALDEKKGGCKIVEIRTRPRVKLYKKAAEAIERASYIIIGPGDLYASIMSNLIIGGVSKVIKKSRAKIIFIMNLMTKYTQTYGMSAKDHLTIIENTIGKKVDYILINIENIPKSIEKLYLKDGDSPVIDDLGIDKRIIRAKLVKPVKIVNLKYDSVHRSYLRHDPIKLEEILRKIICREIRK</sequence>
<dbReference type="InterPro" id="IPR010119">
    <property type="entry name" value="Gluconeogen_factor"/>
</dbReference>
<protein>
    <recommendedName>
        <fullName evidence="2">Putative gluconeogenesis factor</fullName>
    </recommendedName>
</protein>
<dbReference type="PANTHER" id="PTHR30135:SF3">
    <property type="entry name" value="GLUCONEOGENESIS FACTOR-RELATED"/>
    <property type="match status" value="1"/>
</dbReference>
<name>A0A2M7TUS0_9BACT</name>